<sequence>MVKKIKDFCTVKTGYSFRGQPVTDKNGHFYLLQAKDINSFGEIDYHQCIKISTDNIKHISPLSQGEIVLTARGSFKAALFESDEPFVTSNAVFILDADSRVCSNSYLAVWLNSPSCKKQLEKVALLSATTPTLPRNALDELEVYLPERKVQEEIAAAYKLNNKELKIQQEIYNLRKIQLEKLMNGALI</sequence>
<dbReference type="InterPro" id="IPR044946">
    <property type="entry name" value="Restrct_endonuc_typeI_TRD_sf"/>
</dbReference>
<evidence type="ECO:0000313" key="6">
    <source>
        <dbReference type="Proteomes" id="UP000824176"/>
    </source>
</evidence>
<evidence type="ECO:0000256" key="1">
    <source>
        <dbReference type="ARBA" id="ARBA00010923"/>
    </source>
</evidence>
<reference evidence="5" key="2">
    <citation type="submission" date="2021-04" db="EMBL/GenBank/DDBJ databases">
        <authorList>
            <person name="Gilroy R."/>
        </authorList>
    </citation>
    <scope>NUCLEOTIDE SEQUENCE</scope>
    <source>
        <strain evidence="5">ChiW4-1371</strain>
    </source>
</reference>
<evidence type="ECO:0000256" key="3">
    <source>
        <dbReference type="ARBA" id="ARBA00023125"/>
    </source>
</evidence>
<dbReference type="PANTHER" id="PTHR30408:SF12">
    <property type="entry name" value="TYPE I RESTRICTION ENZYME MJAVIII SPECIFICITY SUBUNIT"/>
    <property type="match status" value="1"/>
</dbReference>
<dbReference type="InterPro" id="IPR052021">
    <property type="entry name" value="Type-I_RS_S_subunit"/>
</dbReference>
<reference evidence="5" key="1">
    <citation type="journal article" date="2021" name="PeerJ">
        <title>Extensive microbial diversity within the chicken gut microbiome revealed by metagenomics and culture.</title>
        <authorList>
            <person name="Gilroy R."/>
            <person name="Ravi A."/>
            <person name="Getino M."/>
            <person name="Pursley I."/>
            <person name="Horton D.L."/>
            <person name="Alikhan N.F."/>
            <person name="Baker D."/>
            <person name="Gharbi K."/>
            <person name="Hall N."/>
            <person name="Watson M."/>
            <person name="Adriaenssens E.M."/>
            <person name="Foster-Nyarko E."/>
            <person name="Jarju S."/>
            <person name="Secka A."/>
            <person name="Antonio M."/>
            <person name="Oren A."/>
            <person name="Chaudhuri R.R."/>
            <person name="La Ragione R."/>
            <person name="Hildebrand F."/>
            <person name="Pallen M.J."/>
        </authorList>
    </citation>
    <scope>NUCLEOTIDE SEQUENCE</scope>
    <source>
        <strain evidence="5">ChiW4-1371</strain>
    </source>
</reference>
<comment type="similarity">
    <text evidence="1">Belongs to the type-I restriction system S methylase family.</text>
</comment>
<dbReference type="Pfam" id="PF01420">
    <property type="entry name" value="Methylase_S"/>
    <property type="match status" value="1"/>
</dbReference>
<keyword evidence="3" id="KW-0238">DNA-binding</keyword>
<dbReference type="EMBL" id="DXAQ01000026">
    <property type="protein sequence ID" value="HIZ88652.1"/>
    <property type="molecule type" value="Genomic_DNA"/>
</dbReference>
<keyword evidence="2" id="KW-0680">Restriction system</keyword>
<dbReference type="GO" id="GO:0003677">
    <property type="term" value="F:DNA binding"/>
    <property type="evidence" value="ECO:0007669"/>
    <property type="project" value="UniProtKB-KW"/>
</dbReference>
<dbReference type="AlphaFoldDB" id="A0A9D2GSN5"/>
<dbReference type="Proteomes" id="UP000824176">
    <property type="component" value="Unassembled WGS sequence"/>
</dbReference>
<keyword evidence="5" id="KW-0540">Nuclease</keyword>
<dbReference type="InterPro" id="IPR000055">
    <property type="entry name" value="Restrct_endonuc_typeI_TRD"/>
</dbReference>
<protein>
    <submittedName>
        <fullName evidence="5">Restriction endonuclease subunit S</fullName>
    </submittedName>
</protein>
<dbReference type="CDD" id="cd16961">
    <property type="entry name" value="RMtype1_S_TRD-CR_like"/>
    <property type="match status" value="1"/>
</dbReference>
<feature type="domain" description="Type I restriction modification DNA specificity" evidence="4">
    <location>
        <begin position="2"/>
        <end position="157"/>
    </location>
</feature>
<gene>
    <name evidence="5" type="ORF">H9804_01805</name>
</gene>
<evidence type="ECO:0000259" key="4">
    <source>
        <dbReference type="Pfam" id="PF01420"/>
    </source>
</evidence>
<keyword evidence="5" id="KW-0378">Hydrolase</keyword>
<evidence type="ECO:0000256" key="2">
    <source>
        <dbReference type="ARBA" id="ARBA00022747"/>
    </source>
</evidence>
<proteinExistence type="inferred from homology"/>
<comment type="caution">
    <text evidence="5">The sequence shown here is derived from an EMBL/GenBank/DDBJ whole genome shotgun (WGS) entry which is preliminary data.</text>
</comment>
<dbReference type="PANTHER" id="PTHR30408">
    <property type="entry name" value="TYPE-1 RESTRICTION ENZYME ECOKI SPECIFICITY PROTEIN"/>
    <property type="match status" value="1"/>
</dbReference>
<dbReference type="GO" id="GO:0009307">
    <property type="term" value="P:DNA restriction-modification system"/>
    <property type="evidence" value="ECO:0007669"/>
    <property type="project" value="UniProtKB-KW"/>
</dbReference>
<dbReference type="GO" id="GO:0004519">
    <property type="term" value="F:endonuclease activity"/>
    <property type="evidence" value="ECO:0007669"/>
    <property type="project" value="UniProtKB-KW"/>
</dbReference>
<organism evidence="5 6">
    <name type="scientific">Candidatus Mucispirillum faecigallinarum</name>
    <dbReference type="NCBI Taxonomy" id="2838699"/>
    <lineage>
        <taxon>Bacteria</taxon>
        <taxon>Pseudomonadati</taxon>
        <taxon>Deferribacterota</taxon>
        <taxon>Deferribacteres</taxon>
        <taxon>Deferribacterales</taxon>
        <taxon>Mucispirillaceae</taxon>
        <taxon>Mucispirillum</taxon>
    </lineage>
</organism>
<dbReference type="Gene3D" id="3.90.220.20">
    <property type="entry name" value="DNA methylase specificity domains"/>
    <property type="match status" value="1"/>
</dbReference>
<keyword evidence="5" id="KW-0255">Endonuclease</keyword>
<name>A0A9D2GSN5_9BACT</name>
<accession>A0A9D2GSN5</accession>
<dbReference type="SUPFAM" id="SSF116734">
    <property type="entry name" value="DNA methylase specificity domain"/>
    <property type="match status" value="1"/>
</dbReference>
<evidence type="ECO:0000313" key="5">
    <source>
        <dbReference type="EMBL" id="HIZ88652.1"/>
    </source>
</evidence>